<organism evidence="13 14">
    <name type="scientific">Anaeramoeba flamelloides</name>
    <dbReference type="NCBI Taxonomy" id="1746091"/>
    <lineage>
        <taxon>Eukaryota</taxon>
        <taxon>Metamonada</taxon>
        <taxon>Anaeramoebidae</taxon>
        <taxon>Anaeramoeba</taxon>
    </lineage>
</organism>
<dbReference type="EMBL" id="JAOAOG010000272">
    <property type="protein sequence ID" value="KAJ6234060.1"/>
    <property type="molecule type" value="Genomic_DNA"/>
</dbReference>
<dbReference type="Pfam" id="PF02207">
    <property type="entry name" value="zf-UBR"/>
    <property type="match status" value="1"/>
</dbReference>
<comment type="similarity">
    <text evidence="7 9">Belongs to the E3 ubiquitin-protein ligase UBR1-like family.</text>
</comment>
<dbReference type="Pfam" id="PF22960">
    <property type="entry name" value="WHD_UBR1"/>
    <property type="match status" value="1"/>
</dbReference>
<dbReference type="InterPro" id="IPR055194">
    <property type="entry name" value="UBR1-like_WH"/>
</dbReference>
<dbReference type="Pfam" id="PF18995">
    <property type="entry name" value="PRT6_C"/>
    <property type="match status" value="1"/>
</dbReference>
<feature type="zinc finger region" description="UBR-type" evidence="8">
    <location>
        <begin position="72"/>
        <end position="142"/>
    </location>
</feature>
<evidence type="ECO:0000259" key="12">
    <source>
        <dbReference type="PROSITE" id="PS51157"/>
    </source>
</evidence>
<dbReference type="InterPro" id="IPR039164">
    <property type="entry name" value="UBR1-like"/>
</dbReference>
<dbReference type="SMART" id="SM00396">
    <property type="entry name" value="ZnF_UBR1"/>
    <property type="match status" value="1"/>
</dbReference>
<dbReference type="EC" id="2.3.2.27" evidence="9"/>
<dbReference type="InterPro" id="IPR044046">
    <property type="entry name" value="E3_ligase_UBR-like_C"/>
</dbReference>
<comment type="caution">
    <text evidence="13">The sequence shown here is derived from an EMBL/GenBank/DDBJ whole genome shotgun (WGS) entry which is preliminary data.</text>
</comment>
<dbReference type="SUPFAM" id="SSF46785">
    <property type="entry name" value="Winged helix' DNA-binding domain"/>
    <property type="match status" value="1"/>
</dbReference>
<feature type="region of interest" description="Disordered" evidence="11">
    <location>
        <begin position="1068"/>
        <end position="1103"/>
    </location>
</feature>
<evidence type="ECO:0000256" key="9">
    <source>
        <dbReference type="RuleBase" id="RU366018"/>
    </source>
</evidence>
<dbReference type="PROSITE" id="PS51157">
    <property type="entry name" value="ZF_UBR"/>
    <property type="match status" value="1"/>
</dbReference>
<dbReference type="InterPro" id="IPR003126">
    <property type="entry name" value="Znf_UBR"/>
</dbReference>
<feature type="domain" description="UBR-type" evidence="12">
    <location>
        <begin position="72"/>
        <end position="142"/>
    </location>
</feature>
<dbReference type="InterPro" id="IPR036390">
    <property type="entry name" value="WH_DNA-bd_sf"/>
</dbReference>
<comment type="catalytic activity">
    <reaction evidence="1 9">
        <text>S-ubiquitinyl-[E2 ubiquitin-conjugating enzyme]-L-cysteine + [acceptor protein]-L-lysine = [E2 ubiquitin-conjugating enzyme]-L-cysteine + N(6)-ubiquitinyl-[acceptor protein]-L-lysine.</text>
        <dbReference type="EC" id="2.3.2.27"/>
    </reaction>
</comment>
<keyword evidence="14" id="KW-1185">Reference proteome</keyword>
<dbReference type="PANTHER" id="PTHR21497">
    <property type="entry name" value="UBIQUITIN LIGASE E3 ALPHA-RELATED"/>
    <property type="match status" value="1"/>
</dbReference>
<accession>A0ABQ8XP02</accession>
<evidence type="ECO:0000256" key="6">
    <source>
        <dbReference type="ARBA" id="ARBA00022833"/>
    </source>
</evidence>
<dbReference type="Proteomes" id="UP001150062">
    <property type="component" value="Unassembled WGS sequence"/>
</dbReference>
<keyword evidence="5 9" id="KW-0833">Ubl conjugation pathway</keyword>
<dbReference type="PANTHER" id="PTHR21497:SF24">
    <property type="entry name" value="E3 UBIQUITIN-PROTEIN LIGASE UBR1"/>
    <property type="match status" value="1"/>
</dbReference>
<dbReference type="GO" id="GO:0016874">
    <property type="term" value="F:ligase activity"/>
    <property type="evidence" value="ECO:0007669"/>
    <property type="project" value="UniProtKB-KW"/>
</dbReference>
<feature type="compositionally biased region" description="Basic and acidic residues" evidence="11">
    <location>
        <begin position="1082"/>
        <end position="1101"/>
    </location>
</feature>
<protein>
    <recommendedName>
        <fullName evidence="9">E3 ubiquitin-protein ligase</fullName>
        <ecNumber evidence="9">2.3.2.27</ecNumber>
    </recommendedName>
</protein>
<evidence type="ECO:0000256" key="1">
    <source>
        <dbReference type="ARBA" id="ARBA00000900"/>
    </source>
</evidence>
<name>A0ABQ8XP02_9EUKA</name>
<evidence type="ECO:0000256" key="10">
    <source>
        <dbReference type="SAM" id="Coils"/>
    </source>
</evidence>
<evidence type="ECO:0000313" key="14">
    <source>
        <dbReference type="Proteomes" id="UP001150062"/>
    </source>
</evidence>
<dbReference type="InterPro" id="IPR042065">
    <property type="entry name" value="E3_ELL-like"/>
</dbReference>
<dbReference type="Gene3D" id="1.10.10.2670">
    <property type="entry name" value="E3 ubiquitin-protein ligase"/>
    <property type="match status" value="1"/>
</dbReference>
<evidence type="ECO:0000256" key="4">
    <source>
        <dbReference type="ARBA" id="ARBA00022771"/>
    </source>
</evidence>
<keyword evidence="10" id="KW-0175">Coiled coil</keyword>
<keyword evidence="4 9" id="KW-0863">Zinc-finger</keyword>
<evidence type="ECO:0000256" key="11">
    <source>
        <dbReference type="SAM" id="MobiDB-lite"/>
    </source>
</evidence>
<keyword evidence="13" id="KW-0436">Ligase</keyword>
<proteinExistence type="inferred from homology"/>
<evidence type="ECO:0000313" key="13">
    <source>
        <dbReference type="EMBL" id="KAJ6234060.1"/>
    </source>
</evidence>
<evidence type="ECO:0000256" key="7">
    <source>
        <dbReference type="ARBA" id="ARBA00046341"/>
    </source>
</evidence>
<dbReference type="CDD" id="cd19673">
    <property type="entry name" value="UBR-box_UBR3"/>
    <property type="match status" value="1"/>
</dbReference>
<evidence type="ECO:0000256" key="8">
    <source>
        <dbReference type="PROSITE-ProRule" id="PRU00508"/>
    </source>
</evidence>
<evidence type="ECO:0000256" key="3">
    <source>
        <dbReference type="ARBA" id="ARBA00022723"/>
    </source>
</evidence>
<keyword evidence="3 9" id="KW-0479">Metal-binding</keyword>
<gene>
    <name evidence="13" type="ORF">M0813_00694</name>
</gene>
<comment type="function">
    <text evidence="9">Ubiquitin ligase protein which is a component of the N-end rule pathway. Recognizes and binds to proteins bearing specific N-terminal residues that are destabilizing according to the N-end rule, leading to their ubiquitination and subsequent degradation.</text>
</comment>
<evidence type="ECO:0000256" key="5">
    <source>
        <dbReference type="ARBA" id="ARBA00022786"/>
    </source>
</evidence>
<keyword evidence="6 9" id="KW-0862">Zinc</keyword>
<comment type="pathway">
    <text evidence="9">Protein modification; protein ubiquitination.</text>
</comment>
<sequence>MEFDDLIKLSKYECSIKILESVEQIQPFVEYLISKRTVIKELSQWLHYLLTASENPNKFYHKLQEEGEKNSGSCNKSWSENGWFYNCKNCQLDKTSCLCIECFKNGNHEGHDYRLVGGGIGMCDCGDPQSWKPSGWCKHHHGPPEHPEELLEKNFRERLPSILKSIFKYFYELIIARINHGKNEIDYNTIVEKKSKQEAHIELSKYLSTSKFFLEEILEIMKILGVLDQGGAGTRRIGGQVMSSYKPNKNGGEQEKGKTFLYYFMEFTNNERGAVYSIIRNFLYKMMVDLPFKFEFLKIYMELFPEMMDRVSLYYDPSDGYCELTEFSVQLFTVPAFVQKLCEEMNYLDTFFTTMANILESAMVADEEEAENIVLNLKHPTIKSRKLFRISNDLTFILSDIWTCQYAIMKDKHMFELFVNIYSMLQGMNQFKKFDQAPQEFIENDNWIQSYTLESDLYELPTLIVLGLLAGENKIEKATKSIENLKPGKITKSLIQKIVEVYDLMLDNILHWGRKMNKLNLDLKEKSYLLNQPKDQNKNYLIYDFDFTKNSISFHFPIHRMLSLFISNALKFWKNDPKKLNLFTIFNKSMLNEDKKEENEDKKEEKEIYLNNFLPIIVHILRLQSICSEIRLDLWKKNGTNIGRQADFQRLSIFSTNTIDNDLFLLQVAAIIMDPNLLLLNCLNEFNLIDYISLGQPEILIELSKQKNKELAEEIRFQKSLVTVEFLRLILNILLERYNSGLLTEKQKLEREIIHLLAISPLKFSTLVRSIPNSMLEDLDENILEGITFKVANLNKEKGILSLKKEYWKKFEGQYFPHYTKRQAELAEESYYKFLEMENKNLSKEKQFPIRHPIPEYSAPLETIKNVPKIINNHLFYQILFSLLYNSIIEEGIYNEELLETVLHSIYYLLAVPYKSSRLEEEEFEEEELTIEIDGNNNGFNEIKFIDPNNFVKNASNIIKTAKGEYSFVILLLKILDDEQRNPLHSLVHDILKMLYNTNVPKKEIISQKIGNVLKLNNNLEEKNVKEESEIEKRKRLIREKQKKMMEEMNKKQSKIIEKYDLVLNTEKEKQKEDKEENEENGIEREKGLNEEKEKDKEKESITSLNDQEYTHLAYDEHCQYLTCSLCHETFSKTKEKPIAMMAFITEKNQIQKKISQDVEELFCLGRSHLIHVECYQNYISNLLKRKYERQWYEGIKVANLSKFEFLNPVNRKIVNTIIPLIILSKNDLNESINKKKKKINLVTDYQNVDLFQNSIELIEPFIDLETRIISDSLVENSLLFESMNSFVGRLGIVKSTDIIENPEESEMGYDILFNLLSNTINGYEILTRLENNHELNSVNRFAVTTLFRICCIFGKRNPESRESIQKIKFQIWDFLINAQTTESLSHIYDTDLFNMIIKFYCLLSNEICNEELFFHIIRLITPFFILQILYKLELIEMGFDELQEAEIMEIQSYLIPFLRSLLIFYKNCLDQENQNSKPLKFANTDYQKLCELLHLPTDFKIMLKSETLMKLIKKWKEIKDEETIKDIQIRKILPLKDFLQMDFPQNFNELWYKYQNNKKFPKSLCMCLLTGSILNMEKDENFDYESVKEYCGMMGGNGLTVSITGEYASGMILNEKDIGLILLKGFYLDKWNEPDFGLKRGKSLSFNKEILLDHYKSYFDHTIIDQLIIFKNLHRRMF</sequence>
<keyword evidence="2 9" id="KW-0808">Transferase</keyword>
<evidence type="ECO:0000256" key="2">
    <source>
        <dbReference type="ARBA" id="ARBA00022679"/>
    </source>
</evidence>
<dbReference type="Gene3D" id="2.10.110.30">
    <property type="match status" value="1"/>
</dbReference>
<feature type="coiled-coil region" evidence="10">
    <location>
        <begin position="1010"/>
        <end position="1044"/>
    </location>
</feature>
<reference evidence="13" key="1">
    <citation type="submission" date="2022-08" db="EMBL/GenBank/DDBJ databases">
        <title>Novel sulfate-reducing endosymbionts in the free-living metamonad Anaeramoeba.</title>
        <authorList>
            <person name="Jerlstrom-Hultqvist J."/>
            <person name="Cepicka I."/>
            <person name="Gallot-Lavallee L."/>
            <person name="Salas-Leiva D."/>
            <person name="Curtis B.A."/>
            <person name="Zahonova K."/>
            <person name="Pipaliya S."/>
            <person name="Dacks J."/>
            <person name="Roger A.J."/>
        </authorList>
    </citation>
    <scope>NUCLEOTIDE SEQUENCE</scope>
    <source>
        <strain evidence="13">Schooner1</strain>
    </source>
</reference>